<dbReference type="PANTHER" id="PTHR43877">
    <property type="entry name" value="AMINOALKYLPHOSPHONATE N-ACETYLTRANSFERASE-RELATED-RELATED"/>
    <property type="match status" value="1"/>
</dbReference>
<dbReference type="eggNOG" id="COG0456">
    <property type="taxonomic scope" value="Bacteria"/>
</dbReference>
<sequence>MLIREAQAFDIVDFNRIRNQLSDNTLPDDISISQNCYLNYLTKYGKGWVAMQNNLITGYVICSKKESSIWALFVDQAHHRQGIGSALLTQAINWLNQNGINKVYLSTGQNSQAEHFYQKQGWQKGSLLNNGQVTYSLSTL</sequence>
<comment type="caution">
    <text evidence="4">The sequence shown here is derived from an EMBL/GenBank/DDBJ whole genome shotgun (WGS) entry which is preliminary data.</text>
</comment>
<dbReference type="Proteomes" id="UP000019276">
    <property type="component" value="Unassembled WGS sequence"/>
</dbReference>
<dbReference type="InterPro" id="IPR050832">
    <property type="entry name" value="Bact_Acetyltransf"/>
</dbReference>
<dbReference type="EMBL" id="ARZY01000018">
    <property type="protein sequence ID" value="EWH09910.1"/>
    <property type="molecule type" value="Genomic_DNA"/>
</dbReference>
<organism evidence="4 5">
    <name type="scientific">Catenovulum agarivorans DS-2</name>
    <dbReference type="NCBI Taxonomy" id="1328313"/>
    <lineage>
        <taxon>Bacteria</taxon>
        <taxon>Pseudomonadati</taxon>
        <taxon>Pseudomonadota</taxon>
        <taxon>Gammaproteobacteria</taxon>
        <taxon>Alteromonadales</taxon>
        <taxon>Alteromonadaceae</taxon>
        <taxon>Catenovulum</taxon>
    </lineage>
</organism>
<proteinExistence type="predicted"/>
<keyword evidence="1 4" id="KW-0808">Transferase</keyword>
<evidence type="ECO:0000259" key="3">
    <source>
        <dbReference type="PROSITE" id="PS51186"/>
    </source>
</evidence>
<accession>W7QXA5</accession>
<feature type="domain" description="N-acetyltransferase" evidence="3">
    <location>
        <begin position="1"/>
        <end position="140"/>
    </location>
</feature>
<dbReference type="GO" id="GO:0016747">
    <property type="term" value="F:acyltransferase activity, transferring groups other than amino-acyl groups"/>
    <property type="evidence" value="ECO:0007669"/>
    <property type="project" value="InterPro"/>
</dbReference>
<keyword evidence="2" id="KW-0012">Acyltransferase</keyword>
<dbReference type="Pfam" id="PF00583">
    <property type="entry name" value="Acetyltransf_1"/>
    <property type="match status" value="1"/>
</dbReference>
<reference evidence="4 5" key="1">
    <citation type="journal article" date="2014" name="Genome Announc.">
        <title>Draft Genome Sequence of the Agar-Degrading Bacterium Catenovulum sp. Strain DS-2, Isolated from Intestines of Haliotis diversicolor.</title>
        <authorList>
            <person name="Shan D."/>
            <person name="Li X."/>
            <person name="Gu Z."/>
            <person name="Wei G."/>
            <person name="Gao Z."/>
            <person name="Shao Z."/>
        </authorList>
    </citation>
    <scope>NUCLEOTIDE SEQUENCE [LARGE SCALE GENOMIC DNA]</scope>
    <source>
        <strain evidence="4 5">DS-2</strain>
    </source>
</reference>
<dbReference type="Gene3D" id="3.40.630.30">
    <property type="match status" value="1"/>
</dbReference>
<protein>
    <submittedName>
        <fullName evidence="4">N-acetyltransferase GCN5</fullName>
    </submittedName>
</protein>
<name>W7QXA5_9ALTE</name>
<evidence type="ECO:0000313" key="4">
    <source>
        <dbReference type="EMBL" id="EWH09910.1"/>
    </source>
</evidence>
<dbReference type="CDD" id="cd04301">
    <property type="entry name" value="NAT_SF"/>
    <property type="match status" value="1"/>
</dbReference>
<dbReference type="AlphaFoldDB" id="W7QXA5"/>
<dbReference type="PROSITE" id="PS51186">
    <property type="entry name" value="GNAT"/>
    <property type="match status" value="1"/>
</dbReference>
<evidence type="ECO:0000256" key="1">
    <source>
        <dbReference type="ARBA" id="ARBA00022679"/>
    </source>
</evidence>
<gene>
    <name evidence="4" type="ORF">DS2_10702</name>
</gene>
<dbReference type="RefSeq" id="WP_035014760.1">
    <property type="nucleotide sequence ID" value="NZ_ARZY01000018.1"/>
</dbReference>
<dbReference type="InterPro" id="IPR016181">
    <property type="entry name" value="Acyl_CoA_acyltransferase"/>
</dbReference>
<evidence type="ECO:0000256" key="2">
    <source>
        <dbReference type="ARBA" id="ARBA00023315"/>
    </source>
</evidence>
<dbReference type="InterPro" id="IPR000182">
    <property type="entry name" value="GNAT_dom"/>
</dbReference>
<dbReference type="OrthoDB" id="7356080at2"/>
<evidence type="ECO:0000313" key="5">
    <source>
        <dbReference type="Proteomes" id="UP000019276"/>
    </source>
</evidence>
<dbReference type="STRING" id="1328313.DS2_10702"/>
<keyword evidence="5" id="KW-1185">Reference proteome</keyword>
<dbReference type="SUPFAM" id="SSF55729">
    <property type="entry name" value="Acyl-CoA N-acyltransferases (Nat)"/>
    <property type="match status" value="1"/>
</dbReference>